<evidence type="ECO:0000313" key="3">
    <source>
        <dbReference type="Proteomes" id="UP000242972"/>
    </source>
</evidence>
<dbReference type="InterPro" id="IPR002539">
    <property type="entry name" value="MaoC-like_dom"/>
</dbReference>
<dbReference type="Gene3D" id="3.10.129.10">
    <property type="entry name" value="Hotdog Thioesterase"/>
    <property type="match status" value="1"/>
</dbReference>
<protein>
    <submittedName>
        <fullName evidence="2">Acyl dehydratase</fullName>
    </submittedName>
</protein>
<accession>A0A2T2XEV3</accession>
<gene>
    <name evidence="2" type="ORF">C7B46_12140</name>
</gene>
<name>A0A2T2XEV3_9FIRM</name>
<evidence type="ECO:0000313" key="2">
    <source>
        <dbReference type="EMBL" id="PSR32996.1"/>
    </source>
</evidence>
<dbReference type="InterPro" id="IPR029069">
    <property type="entry name" value="HotDog_dom_sf"/>
</dbReference>
<dbReference type="PANTHER" id="PTHR43664:SF1">
    <property type="entry name" value="BETA-METHYLMALYL-COA DEHYDRATASE"/>
    <property type="match status" value="1"/>
</dbReference>
<evidence type="ECO:0000259" key="1">
    <source>
        <dbReference type="Pfam" id="PF01575"/>
    </source>
</evidence>
<dbReference type="AlphaFoldDB" id="A0A2T2XEV3"/>
<proteinExistence type="predicted"/>
<comment type="caution">
    <text evidence="2">The sequence shown here is derived from an EMBL/GenBank/DDBJ whole genome shotgun (WGS) entry which is preliminary data.</text>
</comment>
<dbReference type="InterPro" id="IPR052342">
    <property type="entry name" value="MCH/BMMD"/>
</dbReference>
<reference evidence="2 3" key="1">
    <citation type="journal article" date="2014" name="BMC Genomics">
        <title>Comparison of environmental and isolate Sulfobacillus genomes reveals diverse carbon, sulfur, nitrogen, and hydrogen metabolisms.</title>
        <authorList>
            <person name="Justice N.B."/>
            <person name="Norman A."/>
            <person name="Brown C.T."/>
            <person name="Singh A."/>
            <person name="Thomas B.C."/>
            <person name="Banfield J.F."/>
        </authorList>
    </citation>
    <scope>NUCLEOTIDE SEQUENCE [LARGE SCALE GENOMIC DNA]</scope>
    <source>
        <strain evidence="2">AMDSBA4</strain>
    </source>
</reference>
<organism evidence="2 3">
    <name type="scientific">Sulfobacillus benefaciens</name>
    <dbReference type="NCBI Taxonomy" id="453960"/>
    <lineage>
        <taxon>Bacteria</taxon>
        <taxon>Bacillati</taxon>
        <taxon>Bacillota</taxon>
        <taxon>Clostridia</taxon>
        <taxon>Eubacteriales</taxon>
        <taxon>Clostridiales Family XVII. Incertae Sedis</taxon>
        <taxon>Sulfobacillus</taxon>
    </lineage>
</organism>
<dbReference type="SUPFAM" id="SSF54637">
    <property type="entry name" value="Thioesterase/thiol ester dehydrase-isomerase"/>
    <property type="match status" value="1"/>
</dbReference>
<feature type="domain" description="MaoC-like" evidence="1">
    <location>
        <begin position="10"/>
        <end position="111"/>
    </location>
</feature>
<dbReference type="EMBL" id="PXYW01000029">
    <property type="protein sequence ID" value="PSR32996.1"/>
    <property type="molecule type" value="Genomic_DNA"/>
</dbReference>
<dbReference type="Pfam" id="PF01575">
    <property type="entry name" value="MaoC_dehydratas"/>
    <property type="match status" value="1"/>
</dbReference>
<sequence length="145" mass="16609">MYFEEFYQGQEFHLEPFVMTLEEIQDFARRYDPQPIHIDLDYAAEGPFAGVIASGFHTLSAVWGRWIETGRFGRETLGGKGLERVEWRAPVRPGDTLKTMVRVVETRGSLNQPRGSVRLYFETKNQAGTVVMVTEGEVLIKRRSP</sequence>
<dbReference type="Proteomes" id="UP000242972">
    <property type="component" value="Unassembled WGS sequence"/>
</dbReference>
<dbReference type="PANTHER" id="PTHR43664">
    <property type="entry name" value="MONOAMINE OXIDASE-RELATED"/>
    <property type="match status" value="1"/>
</dbReference>